<dbReference type="Proteomes" id="UP001482620">
    <property type="component" value="Unassembled WGS sequence"/>
</dbReference>
<organism evidence="1 2">
    <name type="scientific">Ilyodon furcidens</name>
    <name type="common">goldbreast splitfin</name>
    <dbReference type="NCBI Taxonomy" id="33524"/>
    <lineage>
        <taxon>Eukaryota</taxon>
        <taxon>Metazoa</taxon>
        <taxon>Chordata</taxon>
        <taxon>Craniata</taxon>
        <taxon>Vertebrata</taxon>
        <taxon>Euteleostomi</taxon>
        <taxon>Actinopterygii</taxon>
        <taxon>Neopterygii</taxon>
        <taxon>Teleostei</taxon>
        <taxon>Neoteleostei</taxon>
        <taxon>Acanthomorphata</taxon>
        <taxon>Ovalentaria</taxon>
        <taxon>Atherinomorphae</taxon>
        <taxon>Cyprinodontiformes</taxon>
        <taxon>Goodeidae</taxon>
        <taxon>Ilyodon</taxon>
    </lineage>
</organism>
<sequence>MFFHTKLTQPCLYAPSVHLMDLMLKQEGIISKLYPEVGSIKLSKLYSYARALRNLGAKPKSQKITPTPQSPLQQILHQTLCSQASHILLATAKPRLIHQIPNQRGRILHFRQHVSTAL</sequence>
<comment type="caution">
    <text evidence="1">The sequence shown here is derived from an EMBL/GenBank/DDBJ whole genome shotgun (WGS) entry which is preliminary data.</text>
</comment>
<evidence type="ECO:0000313" key="2">
    <source>
        <dbReference type="Proteomes" id="UP001482620"/>
    </source>
</evidence>
<reference evidence="1 2" key="1">
    <citation type="submission" date="2021-06" db="EMBL/GenBank/DDBJ databases">
        <authorList>
            <person name="Palmer J.M."/>
        </authorList>
    </citation>
    <scope>NUCLEOTIDE SEQUENCE [LARGE SCALE GENOMIC DNA]</scope>
    <source>
        <strain evidence="2">if_2019</strain>
        <tissue evidence="1">Muscle</tissue>
    </source>
</reference>
<protein>
    <submittedName>
        <fullName evidence="1">Uncharacterized protein</fullName>
    </submittedName>
</protein>
<proteinExistence type="predicted"/>
<accession>A0ABV0USA4</accession>
<dbReference type="EMBL" id="JAHRIQ010082493">
    <property type="protein sequence ID" value="MEQ2248087.1"/>
    <property type="molecule type" value="Genomic_DNA"/>
</dbReference>
<name>A0ABV0USA4_9TELE</name>
<keyword evidence="2" id="KW-1185">Reference proteome</keyword>
<evidence type="ECO:0000313" key="1">
    <source>
        <dbReference type="EMBL" id="MEQ2248087.1"/>
    </source>
</evidence>
<gene>
    <name evidence="1" type="ORF">ILYODFUR_015740</name>
</gene>